<evidence type="ECO:0000259" key="11">
    <source>
        <dbReference type="PROSITE" id="PS51898"/>
    </source>
</evidence>
<dbReference type="EMBL" id="VBRC01000003">
    <property type="protein sequence ID" value="TLK30137.1"/>
    <property type="molecule type" value="Genomic_DNA"/>
</dbReference>
<dbReference type="InterPro" id="IPR011010">
    <property type="entry name" value="DNA_brk_join_enz"/>
</dbReference>
<evidence type="ECO:0000256" key="8">
    <source>
        <dbReference type="ARBA" id="ARBA00023306"/>
    </source>
</evidence>
<evidence type="ECO:0008006" key="15">
    <source>
        <dbReference type="Google" id="ProtNLM"/>
    </source>
</evidence>
<dbReference type="InterPro" id="IPR044068">
    <property type="entry name" value="CB"/>
</dbReference>
<dbReference type="Gene3D" id="1.10.150.130">
    <property type="match status" value="1"/>
</dbReference>
<evidence type="ECO:0000313" key="13">
    <source>
        <dbReference type="EMBL" id="TLK30137.1"/>
    </source>
</evidence>
<evidence type="ECO:0000256" key="9">
    <source>
        <dbReference type="PROSITE-ProRule" id="PRU01248"/>
    </source>
</evidence>
<name>A0AAJ5F4M2_9DEIO</name>
<dbReference type="InterPro" id="IPR025269">
    <property type="entry name" value="SAM-like_dom"/>
</dbReference>
<evidence type="ECO:0000256" key="5">
    <source>
        <dbReference type="ARBA" id="ARBA00022908"/>
    </source>
</evidence>
<keyword evidence="7" id="KW-0233">DNA recombination</keyword>
<keyword evidence="6 9" id="KW-0238">DNA-binding</keyword>
<dbReference type="Proteomes" id="UP000308000">
    <property type="component" value="Unassembled WGS sequence"/>
</dbReference>
<evidence type="ECO:0000256" key="3">
    <source>
        <dbReference type="ARBA" id="ARBA00022618"/>
    </source>
</evidence>
<dbReference type="InterPro" id="IPR010998">
    <property type="entry name" value="Integrase_recombinase_N"/>
</dbReference>
<dbReference type="GO" id="GO:0005737">
    <property type="term" value="C:cytoplasm"/>
    <property type="evidence" value="ECO:0007669"/>
    <property type="project" value="UniProtKB-SubCell"/>
</dbReference>
<dbReference type="PROSITE" id="PS51900">
    <property type="entry name" value="CB"/>
    <property type="match status" value="1"/>
</dbReference>
<dbReference type="InterPro" id="IPR002104">
    <property type="entry name" value="Integrase_catalytic"/>
</dbReference>
<dbReference type="Pfam" id="PF00589">
    <property type="entry name" value="Phage_integrase"/>
    <property type="match status" value="1"/>
</dbReference>
<evidence type="ECO:0000256" key="6">
    <source>
        <dbReference type="ARBA" id="ARBA00023125"/>
    </source>
</evidence>
<proteinExistence type="predicted"/>
<keyword evidence="3" id="KW-0132">Cell division</keyword>
<dbReference type="PANTHER" id="PTHR30349:SF77">
    <property type="entry name" value="TYROSINE RECOMBINASE XERC"/>
    <property type="match status" value="1"/>
</dbReference>
<comment type="subcellular location">
    <subcellularLocation>
        <location evidence="1">Cytoplasm</location>
    </subcellularLocation>
</comment>
<feature type="compositionally biased region" description="Basic and acidic residues" evidence="10">
    <location>
        <begin position="223"/>
        <end position="249"/>
    </location>
</feature>
<evidence type="ECO:0000259" key="12">
    <source>
        <dbReference type="PROSITE" id="PS51900"/>
    </source>
</evidence>
<dbReference type="AlphaFoldDB" id="A0AAJ5F4M2"/>
<keyword evidence="4" id="KW-0159">Chromosome partition</keyword>
<feature type="region of interest" description="Disordered" evidence="10">
    <location>
        <begin position="405"/>
        <end position="431"/>
    </location>
</feature>
<dbReference type="GO" id="GO:0051301">
    <property type="term" value="P:cell division"/>
    <property type="evidence" value="ECO:0007669"/>
    <property type="project" value="UniProtKB-KW"/>
</dbReference>
<evidence type="ECO:0000256" key="4">
    <source>
        <dbReference type="ARBA" id="ARBA00022829"/>
    </source>
</evidence>
<evidence type="ECO:0000256" key="10">
    <source>
        <dbReference type="SAM" id="MobiDB-lite"/>
    </source>
</evidence>
<reference evidence="13 14" key="1">
    <citation type="submission" date="2019-04" db="EMBL/GenBank/DDBJ databases">
        <title>Deinococcus metalilatus MA1002 mutant No.5.</title>
        <authorList>
            <person name="Park W."/>
            <person name="Park C."/>
        </authorList>
    </citation>
    <scope>NUCLEOTIDE SEQUENCE [LARGE SCALE GENOMIC DNA]</scope>
    <source>
        <strain evidence="13 14">MA1002-m5</strain>
    </source>
</reference>
<evidence type="ECO:0000256" key="1">
    <source>
        <dbReference type="ARBA" id="ARBA00004496"/>
    </source>
</evidence>
<evidence type="ECO:0000313" key="14">
    <source>
        <dbReference type="Proteomes" id="UP000308000"/>
    </source>
</evidence>
<evidence type="ECO:0000256" key="2">
    <source>
        <dbReference type="ARBA" id="ARBA00022490"/>
    </source>
</evidence>
<protein>
    <recommendedName>
        <fullName evidence="15">Site-specific integrase</fullName>
    </recommendedName>
</protein>
<sequence>MPSKGAAMHLDELWQRHTRHLKLRKRSPHTLTYYDATARTLRAYLEAQEHCLRAEAITVGDLRGFMEYLEARGLAEGGIDAHYRALKGVFGWAVKDELLDRNPTARLERVKKPHRLMVTLGGEEYRRMLAAARKSPFRDRETAIVITLFDTGLRLAEVASLTVDDVRFADGLIQVIDKGNKERVVPLGQMASEALDRYGVDPPVRKPASRRPGEGPRPGISWRPDRRFEGGRPPMTDRRMREGTFSEEQRTRFTTLAVSRNLSHVRWREVNPYGATNPVSVGLQLAATLLLWIATSPLEQAMNELDGDPLNPKLKRLWTEPDFQPDHPEGLRANLPRWWEAIAQGKVEMVLAGDGWYVVGLRARLGEPGGDSPVWEMTLDRERLEFIVDTLAWALPFWRTPITLPAPSEAGAARPGRKRKGRRANPAEPKD</sequence>
<dbReference type="GO" id="GO:0003677">
    <property type="term" value="F:DNA binding"/>
    <property type="evidence" value="ECO:0007669"/>
    <property type="project" value="UniProtKB-UniRule"/>
</dbReference>
<dbReference type="GO" id="GO:0015074">
    <property type="term" value="P:DNA integration"/>
    <property type="evidence" value="ECO:0007669"/>
    <property type="project" value="UniProtKB-KW"/>
</dbReference>
<keyword evidence="5" id="KW-0229">DNA integration</keyword>
<keyword evidence="8" id="KW-0131">Cell cycle</keyword>
<feature type="domain" description="Tyr recombinase" evidence="11">
    <location>
        <begin position="115"/>
        <end position="290"/>
    </location>
</feature>
<dbReference type="Gene3D" id="1.10.443.10">
    <property type="entry name" value="Intergrase catalytic core"/>
    <property type="match status" value="1"/>
</dbReference>
<organism evidence="13 14">
    <name type="scientific">Deinococcus metallilatus</name>
    <dbReference type="NCBI Taxonomy" id="1211322"/>
    <lineage>
        <taxon>Bacteria</taxon>
        <taxon>Thermotogati</taxon>
        <taxon>Deinococcota</taxon>
        <taxon>Deinococci</taxon>
        <taxon>Deinococcales</taxon>
        <taxon>Deinococcaceae</taxon>
        <taxon>Deinococcus</taxon>
    </lineage>
</organism>
<dbReference type="PANTHER" id="PTHR30349">
    <property type="entry name" value="PHAGE INTEGRASE-RELATED"/>
    <property type="match status" value="1"/>
</dbReference>
<dbReference type="InterPro" id="IPR013762">
    <property type="entry name" value="Integrase-like_cat_sf"/>
</dbReference>
<keyword evidence="2" id="KW-0963">Cytoplasm</keyword>
<dbReference type="Pfam" id="PF13102">
    <property type="entry name" value="Phage_int_SAM_5"/>
    <property type="match status" value="1"/>
</dbReference>
<evidence type="ECO:0000256" key="7">
    <source>
        <dbReference type="ARBA" id="ARBA00023172"/>
    </source>
</evidence>
<gene>
    <name evidence="13" type="ORF">FCS05_06335</name>
</gene>
<dbReference type="GO" id="GO:0006310">
    <property type="term" value="P:DNA recombination"/>
    <property type="evidence" value="ECO:0007669"/>
    <property type="project" value="UniProtKB-KW"/>
</dbReference>
<accession>A0AAJ5F4M2</accession>
<dbReference type="SUPFAM" id="SSF56349">
    <property type="entry name" value="DNA breaking-rejoining enzymes"/>
    <property type="match status" value="1"/>
</dbReference>
<feature type="domain" description="Core-binding (CB)" evidence="12">
    <location>
        <begin position="8"/>
        <end position="94"/>
    </location>
</feature>
<feature type="region of interest" description="Disordered" evidence="10">
    <location>
        <begin position="199"/>
        <end position="249"/>
    </location>
</feature>
<dbReference type="InterPro" id="IPR050090">
    <property type="entry name" value="Tyrosine_recombinase_XerCD"/>
</dbReference>
<dbReference type="GO" id="GO:0007059">
    <property type="term" value="P:chromosome segregation"/>
    <property type="evidence" value="ECO:0007669"/>
    <property type="project" value="UniProtKB-KW"/>
</dbReference>
<comment type="caution">
    <text evidence="13">The sequence shown here is derived from an EMBL/GenBank/DDBJ whole genome shotgun (WGS) entry which is preliminary data.</text>
</comment>
<dbReference type="PROSITE" id="PS51898">
    <property type="entry name" value="TYR_RECOMBINASE"/>
    <property type="match status" value="1"/>
</dbReference>